<dbReference type="InterPro" id="IPR010985">
    <property type="entry name" value="Ribbon_hlx_hlx"/>
</dbReference>
<name>A0A1G1WE36_9BACT</name>
<gene>
    <name evidence="2" type="ORF">A2Z24_02500</name>
</gene>
<organism evidence="2 3">
    <name type="scientific">Candidatus Woykebacteria bacterium RBG_16_44_10</name>
    <dbReference type="NCBI Taxonomy" id="1802597"/>
    <lineage>
        <taxon>Bacteria</taxon>
        <taxon>Candidatus Woykeibacteriota</taxon>
    </lineage>
</organism>
<evidence type="ECO:0000259" key="1">
    <source>
        <dbReference type="Pfam" id="PF01402"/>
    </source>
</evidence>
<sequence length="98" mass="11206">MKTVNISLPESLAQLVTQEVRRGSYASISEFFRNILRNYLSEQGKKEEGLVFEEFDAQPLEKIRRSFEQTGLYNKKFIDGLIKGLAKSSPYVPKTSKS</sequence>
<dbReference type="AlphaFoldDB" id="A0A1G1WE36"/>
<dbReference type="SUPFAM" id="SSF47598">
    <property type="entry name" value="Ribbon-helix-helix"/>
    <property type="match status" value="1"/>
</dbReference>
<dbReference type="Proteomes" id="UP000177588">
    <property type="component" value="Unassembled WGS sequence"/>
</dbReference>
<dbReference type="STRING" id="1802597.A2Z24_02500"/>
<feature type="domain" description="Ribbon-helix-helix protein CopG" evidence="1">
    <location>
        <begin position="2"/>
        <end position="40"/>
    </location>
</feature>
<dbReference type="CDD" id="cd22231">
    <property type="entry name" value="RHH_NikR_HicB-like"/>
    <property type="match status" value="1"/>
</dbReference>
<dbReference type="GO" id="GO:0006355">
    <property type="term" value="P:regulation of DNA-templated transcription"/>
    <property type="evidence" value="ECO:0007669"/>
    <property type="project" value="InterPro"/>
</dbReference>
<dbReference type="EMBL" id="MHCT01000017">
    <property type="protein sequence ID" value="OGY25965.1"/>
    <property type="molecule type" value="Genomic_DNA"/>
</dbReference>
<dbReference type="InterPro" id="IPR013321">
    <property type="entry name" value="Arc_rbn_hlx_hlx"/>
</dbReference>
<dbReference type="Gene3D" id="1.10.1220.10">
    <property type="entry name" value="Met repressor-like"/>
    <property type="match status" value="1"/>
</dbReference>
<evidence type="ECO:0000313" key="2">
    <source>
        <dbReference type="EMBL" id="OGY25965.1"/>
    </source>
</evidence>
<proteinExistence type="predicted"/>
<dbReference type="Pfam" id="PF01402">
    <property type="entry name" value="RHH_1"/>
    <property type="match status" value="1"/>
</dbReference>
<evidence type="ECO:0000313" key="3">
    <source>
        <dbReference type="Proteomes" id="UP000177588"/>
    </source>
</evidence>
<comment type="caution">
    <text evidence="2">The sequence shown here is derived from an EMBL/GenBank/DDBJ whole genome shotgun (WGS) entry which is preliminary data.</text>
</comment>
<dbReference type="InterPro" id="IPR002145">
    <property type="entry name" value="CopG"/>
</dbReference>
<reference evidence="2 3" key="1">
    <citation type="journal article" date="2016" name="Nat. Commun.">
        <title>Thousands of microbial genomes shed light on interconnected biogeochemical processes in an aquifer system.</title>
        <authorList>
            <person name="Anantharaman K."/>
            <person name="Brown C.T."/>
            <person name="Hug L.A."/>
            <person name="Sharon I."/>
            <person name="Castelle C.J."/>
            <person name="Probst A.J."/>
            <person name="Thomas B.C."/>
            <person name="Singh A."/>
            <person name="Wilkins M.J."/>
            <person name="Karaoz U."/>
            <person name="Brodie E.L."/>
            <person name="Williams K.H."/>
            <person name="Hubbard S.S."/>
            <person name="Banfield J.F."/>
        </authorList>
    </citation>
    <scope>NUCLEOTIDE SEQUENCE [LARGE SCALE GENOMIC DNA]</scope>
</reference>
<protein>
    <recommendedName>
        <fullName evidence="1">Ribbon-helix-helix protein CopG domain-containing protein</fullName>
    </recommendedName>
</protein>
<accession>A0A1G1WE36</accession>